<feature type="non-terminal residue" evidence="2">
    <location>
        <position position="1"/>
    </location>
</feature>
<sequence>AENEKFKDKDKKVKTQKFKEYEIAVEIMKQYEAAYRAGDTGAMQLQRKALAALLSKWEFTPENDDEKKGLFKRPDREQIFDRVFTEVEGKLAAQIALLKEQKEMAEAQEKAEKESAKQKVEQQQQEQIRRQEEVDRAYTQQYLEYVEKMAKADAVETDAKELLQDLKDKQIEGMKKKVMIRILLEKGVSKADLQEYMSDLEKHNDKVEDYSEIGKRIYAQDQELQKSTEFKERLEVNIQHYTNIMAEAEQEALKRIEAVRNPAASSAVAANVS</sequence>
<feature type="coiled-coil region" evidence="1">
    <location>
        <begin position="88"/>
        <end position="251"/>
    </location>
</feature>
<evidence type="ECO:0000313" key="3">
    <source>
        <dbReference type="Proteomes" id="UP000229401"/>
    </source>
</evidence>
<protein>
    <submittedName>
        <fullName evidence="2">Uncharacterized protein</fullName>
    </submittedName>
</protein>
<organism evidence="2 3">
    <name type="scientific">Candidatus Roizmanbacteria bacterium CG_4_10_14_0_8_um_filter_33_9</name>
    <dbReference type="NCBI Taxonomy" id="1974826"/>
    <lineage>
        <taxon>Bacteria</taxon>
        <taxon>Candidatus Roizmaniibacteriota</taxon>
    </lineage>
</organism>
<reference evidence="3" key="1">
    <citation type="submission" date="2017-09" db="EMBL/GenBank/DDBJ databases">
        <title>Depth-based differentiation of microbial function through sediment-hosted aquifers and enrichment of novel symbionts in the deep terrestrial subsurface.</title>
        <authorList>
            <person name="Probst A.J."/>
            <person name="Ladd B."/>
            <person name="Jarett J.K."/>
            <person name="Geller-Mcgrath D.E."/>
            <person name="Sieber C.M.K."/>
            <person name="Emerson J.B."/>
            <person name="Anantharaman K."/>
            <person name="Thomas B.C."/>
            <person name="Malmstrom R."/>
            <person name="Stieglmeier M."/>
            <person name="Klingl A."/>
            <person name="Woyke T."/>
            <person name="Ryan C.M."/>
            <person name="Banfield J.F."/>
        </authorList>
    </citation>
    <scope>NUCLEOTIDE SEQUENCE [LARGE SCALE GENOMIC DNA]</scope>
</reference>
<gene>
    <name evidence="2" type="ORF">COY87_03760</name>
</gene>
<evidence type="ECO:0000313" key="2">
    <source>
        <dbReference type="EMBL" id="PIY71905.1"/>
    </source>
</evidence>
<dbReference type="EMBL" id="PFLI01000125">
    <property type="protein sequence ID" value="PIY71905.1"/>
    <property type="molecule type" value="Genomic_DNA"/>
</dbReference>
<dbReference type="Proteomes" id="UP000229401">
    <property type="component" value="Unassembled WGS sequence"/>
</dbReference>
<keyword evidence="1" id="KW-0175">Coiled coil</keyword>
<name>A0A2M7QIV9_9BACT</name>
<evidence type="ECO:0000256" key="1">
    <source>
        <dbReference type="SAM" id="Coils"/>
    </source>
</evidence>
<dbReference type="AlphaFoldDB" id="A0A2M7QIV9"/>
<proteinExistence type="predicted"/>
<accession>A0A2M7QIV9</accession>
<comment type="caution">
    <text evidence="2">The sequence shown here is derived from an EMBL/GenBank/DDBJ whole genome shotgun (WGS) entry which is preliminary data.</text>
</comment>